<evidence type="ECO:0000313" key="1">
    <source>
        <dbReference type="EMBL" id="GAI20872.1"/>
    </source>
</evidence>
<proteinExistence type="predicted"/>
<sequence length="179" mass="19916">MNINIRIALVVIIGLALTMGAGCATSKVWISSPAAQTAGNPYYEAKIEPQKSVNKFFVSFRLVVTNRTDKNLEVDWNKTRYIYNGRTHGVFVFDGIRPEDIKNLTIPADTIVSGQSFSKVISPFKLLARAPIKDRYTDKPIISPGIMPNGKNGIHLVIRQNAKEIIEKMSVNIEEKVAQ</sequence>
<organism evidence="1">
    <name type="scientific">marine sediment metagenome</name>
    <dbReference type="NCBI Taxonomy" id="412755"/>
    <lineage>
        <taxon>unclassified sequences</taxon>
        <taxon>metagenomes</taxon>
        <taxon>ecological metagenomes</taxon>
    </lineage>
</organism>
<gene>
    <name evidence="1" type="ORF">S06H3_35169</name>
</gene>
<dbReference type="PROSITE" id="PS51257">
    <property type="entry name" value="PROKAR_LIPOPROTEIN"/>
    <property type="match status" value="1"/>
</dbReference>
<reference evidence="1" key="1">
    <citation type="journal article" date="2014" name="Front. Microbiol.">
        <title>High frequency of phylogenetically diverse reductive dehalogenase-homologous genes in deep subseafloor sedimentary metagenomes.</title>
        <authorList>
            <person name="Kawai M."/>
            <person name="Futagami T."/>
            <person name="Toyoda A."/>
            <person name="Takaki Y."/>
            <person name="Nishi S."/>
            <person name="Hori S."/>
            <person name="Arai W."/>
            <person name="Tsubouchi T."/>
            <person name="Morono Y."/>
            <person name="Uchiyama I."/>
            <person name="Ito T."/>
            <person name="Fujiyama A."/>
            <person name="Inagaki F."/>
            <person name="Takami H."/>
        </authorList>
    </citation>
    <scope>NUCLEOTIDE SEQUENCE</scope>
    <source>
        <strain evidence="1">Expedition CK06-06</strain>
    </source>
</reference>
<protein>
    <submittedName>
        <fullName evidence="1">Uncharacterized protein</fullName>
    </submittedName>
</protein>
<comment type="caution">
    <text evidence="1">The sequence shown here is derived from an EMBL/GenBank/DDBJ whole genome shotgun (WGS) entry which is preliminary data.</text>
</comment>
<dbReference type="AlphaFoldDB" id="X1LNC7"/>
<accession>X1LNC7</accession>
<dbReference type="EMBL" id="BARV01021193">
    <property type="protein sequence ID" value="GAI20872.1"/>
    <property type="molecule type" value="Genomic_DNA"/>
</dbReference>
<name>X1LNC7_9ZZZZ</name>